<evidence type="ECO:0000256" key="1">
    <source>
        <dbReference type="SAM" id="Coils"/>
    </source>
</evidence>
<reference evidence="4 5" key="1">
    <citation type="submission" date="2024-09" db="EMBL/GenBank/DDBJ databases">
        <title>Floridaenema gen nov. (Aerosakkonemataceae, Aerosakkonematales ord. nov., Cyanobacteria) from benthic tropical and subtropical fresh waters, with the description of four new species.</title>
        <authorList>
            <person name="Moretto J.A."/>
            <person name="Berthold D.E."/>
            <person name="Lefler F.W."/>
            <person name="Huang I.-S."/>
            <person name="Laughinghouse H. IV."/>
        </authorList>
    </citation>
    <scope>NUCLEOTIDE SEQUENCE [LARGE SCALE GENOMIC DNA]</scope>
    <source>
        <strain evidence="4 5">BLCC-F46</strain>
    </source>
</reference>
<dbReference type="GO" id="GO:0016787">
    <property type="term" value="F:hydrolase activity"/>
    <property type="evidence" value="ECO:0007669"/>
    <property type="project" value="UniProtKB-KW"/>
</dbReference>
<keyword evidence="2" id="KW-1133">Transmembrane helix</keyword>
<dbReference type="PANTHER" id="PTHR35333:SF3">
    <property type="entry name" value="BETA-LACTAMASE-TYPE TRANSPEPTIDASE FOLD CONTAINING PROTEIN"/>
    <property type="match status" value="1"/>
</dbReference>
<dbReference type="RefSeq" id="WP_413271830.1">
    <property type="nucleotide sequence ID" value="NZ_JBHFNQ010000137.1"/>
</dbReference>
<feature type="transmembrane region" description="Helical" evidence="2">
    <location>
        <begin position="122"/>
        <end position="144"/>
    </location>
</feature>
<dbReference type="SUPFAM" id="SSF56601">
    <property type="entry name" value="beta-lactamase/transpeptidase-like"/>
    <property type="match status" value="1"/>
</dbReference>
<feature type="domain" description="Beta-lactamase class A catalytic" evidence="3">
    <location>
        <begin position="333"/>
        <end position="480"/>
    </location>
</feature>
<name>A0ABV4X7L4_9CYAN</name>
<dbReference type="PANTHER" id="PTHR35333">
    <property type="entry name" value="BETA-LACTAMASE"/>
    <property type="match status" value="1"/>
</dbReference>
<dbReference type="Proteomes" id="UP001576774">
    <property type="component" value="Unassembled WGS sequence"/>
</dbReference>
<gene>
    <name evidence="4" type="ORF">ACE1CC_18110</name>
</gene>
<keyword evidence="2" id="KW-0812">Transmembrane</keyword>
<dbReference type="InterPro" id="IPR000871">
    <property type="entry name" value="Beta-lactam_class-A"/>
</dbReference>
<evidence type="ECO:0000259" key="3">
    <source>
        <dbReference type="Pfam" id="PF13354"/>
    </source>
</evidence>
<evidence type="ECO:0000313" key="4">
    <source>
        <dbReference type="EMBL" id="MFB2878769.1"/>
    </source>
</evidence>
<dbReference type="EMBL" id="JBHFNQ010000137">
    <property type="protein sequence ID" value="MFB2878769.1"/>
    <property type="molecule type" value="Genomic_DNA"/>
</dbReference>
<feature type="coiled-coil region" evidence="1">
    <location>
        <begin position="12"/>
        <end position="39"/>
    </location>
</feature>
<keyword evidence="4" id="KW-0378">Hydrolase</keyword>
<organism evidence="4 5">
    <name type="scientific">Floridaenema aerugineum BLCC-F46</name>
    <dbReference type="NCBI Taxonomy" id="3153654"/>
    <lineage>
        <taxon>Bacteria</taxon>
        <taxon>Bacillati</taxon>
        <taxon>Cyanobacteriota</taxon>
        <taxon>Cyanophyceae</taxon>
        <taxon>Oscillatoriophycideae</taxon>
        <taxon>Aerosakkonematales</taxon>
        <taxon>Aerosakkonemataceae</taxon>
        <taxon>Floridanema</taxon>
        <taxon>Floridanema aerugineum</taxon>
    </lineage>
</organism>
<dbReference type="Gene3D" id="3.40.710.10">
    <property type="entry name" value="DD-peptidase/beta-lactamase superfamily"/>
    <property type="match status" value="1"/>
</dbReference>
<proteinExistence type="predicted"/>
<evidence type="ECO:0000256" key="2">
    <source>
        <dbReference type="SAM" id="Phobius"/>
    </source>
</evidence>
<keyword evidence="1" id="KW-0175">Coiled coil</keyword>
<protein>
    <submittedName>
        <fullName evidence="4">Serine hydrolase</fullName>
    </submittedName>
</protein>
<dbReference type="InterPro" id="IPR045155">
    <property type="entry name" value="Beta-lactam_cat"/>
</dbReference>
<accession>A0ABV4X7L4</accession>
<keyword evidence="5" id="KW-1185">Reference proteome</keyword>
<evidence type="ECO:0000313" key="5">
    <source>
        <dbReference type="Proteomes" id="UP001576774"/>
    </source>
</evidence>
<sequence>MQERSQSPYQQLADLEDKLRRANEHIQRLKQENSKLQQNVVSFSPKPAITGLKPENSKPQRQVSLFEPGNKTQSRMKADDFSLVRLEKATPRRRRRSSRYRDLENTSYLRKRRTRKGWRKSYQLRIAALFLAAVTVVWIIIWAVSSVVQLFNPSTARVTQQNKELLKQLPTTPLLPPDIPPRTNAIALPTPINPSLQETQLVYNVTTPPDLKPSQQLQGIVDEMVQLIQSKRLPTQPLSITLINVKTGETAGFQQNTLIYPASVVKMFWMVNVFAEMRRGILPNEPVYGADLNRMIQQSSNDAASRLVDAVTSTDSGYILRGEKYDKWASKRRQLSEFFSKAGYEGIAIHQKTYPISYLRHETPEGRDMQMWSDPRELRNQISSEHAARLMYEIVTGKAVSPEASTKMVQFLARDLRLSAWRENTARFAGFNPVRGFLGQGLPAELDFASKAGSTETGRHEVAFVRSREEDGPIYIVAILGADEGYFNDWQLFPTLSRLVFDRMSGKTPEQQQ</sequence>
<keyword evidence="2" id="KW-0472">Membrane</keyword>
<dbReference type="Pfam" id="PF13354">
    <property type="entry name" value="Beta-lactamase2"/>
    <property type="match status" value="1"/>
</dbReference>
<comment type="caution">
    <text evidence="4">The sequence shown here is derived from an EMBL/GenBank/DDBJ whole genome shotgun (WGS) entry which is preliminary data.</text>
</comment>
<dbReference type="InterPro" id="IPR012338">
    <property type="entry name" value="Beta-lactam/transpept-like"/>
</dbReference>